<accession>A0A7J7GVZ9</accession>
<gene>
    <name evidence="2" type="ORF">HYC85_019039</name>
</gene>
<evidence type="ECO:0000256" key="1">
    <source>
        <dbReference type="SAM" id="Phobius"/>
    </source>
</evidence>
<keyword evidence="1" id="KW-1133">Transmembrane helix</keyword>
<reference evidence="3" key="1">
    <citation type="journal article" date="2020" name="Nat. Commun.">
        <title>Genome assembly of wild tea tree DASZ reveals pedigree and selection history of tea varieties.</title>
        <authorList>
            <person name="Zhang W."/>
            <person name="Zhang Y."/>
            <person name="Qiu H."/>
            <person name="Guo Y."/>
            <person name="Wan H."/>
            <person name="Zhang X."/>
            <person name="Scossa F."/>
            <person name="Alseekh S."/>
            <person name="Zhang Q."/>
            <person name="Wang P."/>
            <person name="Xu L."/>
            <person name="Schmidt M.H."/>
            <person name="Jia X."/>
            <person name="Li D."/>
            <person name="Zhu A."/>
            <person name="Guo F."/>
            <person name="Chen W."/>
            <person name="Ni D."/>
            <person name="Usadel B."/>
            <person name="Fernie A.R."/>
            <person name="Wen W."/>
        </authorList>
    </citation>
    <scope>NUCLEOTIDE SEQUENCE [LARGE SCALE GENOMIC DNA]</scope>
    <source>
        <strain evidence="3">cv. G240</strain>
    </source>
</reference>
<evidence type="ECO:0000313" key="2">
    <source>
        <dbReference type="EMBL" id="KAF5944962.1"/>
    </source>
</evidence>
<dbReference type="EMBL" id="JACBKZ010000008">
    <property type="protein sequence ID" value="KAF5944962.1"/>
    <property type="molecule type" value="Genomic_DNA"/>
</dbReference>
<proteinExistence type="predicted"/>
<sequence>MSRVGVVSSRAAVSLNHQWPMGQVKDESCWYNQKYCRRNNVPLNLISFTFLVIFIYQGGGGAWVGVDCGSFYSLMVHAVGGNESFYRGTGINLPGYTLFLTVDVDDVKVGPERRFTRVKVVTRSMSRCDSREFKLNWFGFTVHPNRALPVFKQN</sequence>
<name>A0A7J7GVZ9_CAMSI</name>
<feature type="transmembrane region" description="Helical" evidence="1">
    <location>
        <begin position="43"/>
        <end position="66"/>
    </location>
</feature>
<dbReference type="Proteomes" id="UP000593564">
    <property type="component" value="Unassembled WGS sequence"/>
</dbReference>
<keyword evidence="3" id="KW-1185">Reference proteome</keyword>
<comment type="caution">
    <text evidence="2">The sequence shown here is derived from an EMBL/GenBank/DDBJ whole genome shotgun (WGS) entry which is preliminary data.</text>
</comment>
<dbReference type="AlphaFoldDB" id="A0A7J7GVZ9"/>
<organism evidence="2 3">
    <name type="scientific">Camellia sinensis</name>
    <name type="common">Tea plant</name>
    <name type="synonym">Thea sinensis</name>
    <dbReference type="NCBI Taxonomy" id="4442"/>
    <lineage>
        <taxon>Eukaryota</taxon>
        <taxon>Viridiplantae</taxon>
        <taxon>Streptophyta</taxon>
        <taxon>Embryophyta</taxon>
        <taxon>Tracheophyta</taxon>
        <taxon>Spermatophyta</taxon>
        <taxon>Magnoliopsida</taxon>
        <taxon>eudicotyledons</taxon>
        <taxon>Gunneridae</taxon>
        <taxon>Pentapetalae</taxon>
        <taxon>asterids</taxon>
        <taxon>Ericales</taxon>
        <taxon>Theaceae</taxon>
        <taxon>Camellia</taxon>
    </lineage>
</organism>
<protein>
    <submittedName>
        <fullName evidence="2">Uncharacterized protein</fullName>
    </submittedName>
</protein>
<reference evidence="2 3" key="2">
    <citation type="submission" date="2020-07" db="EMBL/GenBank/DDBJ databases">
        <title>Genome assembly of wild tea tree DASZ reveals pedigree and selection history of tea varieties.</title>
        <authorList>
            <person name="Zhang W."/>
        </authorList>
    </citation>
    <scope>NUCLEOTIDE SEQUENCE [LARGE SCALE GENOMIC DNA]</scope>
    <source>
        <strain evidence="3">cv. G240</strain>
        <tissue evidence="2">Leaf</tissue>
    </source>
</reference>
<keyword evidence="1" id="KW-0812">Transmembrane</keyword>
<keyword evidence="1" id="KW-0472">Membrane</keyword>
<evidence type="ECO:0000313" key="3">
    <source>
        <dbReference type="Proteomes" id="UP000593564"/>
    </source>
</evidence>